<reference evidence="1" key="1">
    <citation type="submission" date="2021-01" db="EMBL/GenBank/DDBJ databases">
        <title>Whole genome shotgun sequence of Virgisporangium aliadipatigenens NBRC 105644.</title>
        <authorList>
            <person name="Komaki H."/>
            <person name="Tamura T."/>
        </authorList>
    </citation>
    <scope>NUCLEOTIDE SEQUENCE</scope>
    <source>
        <strain evidence="1">NBRC 105644</strain>
    </source>
</reference>
<dbReference type="EMBL" id="BOPF01000040">
    <property type="protein sequence ID" value="GIJ50906.1"/>
    <property type="molecule type" value="Genomic_DNA"/>
</dbReference>
<proteinExistence type="predicted"/>
<protein>
    <submittedName>
        <fullName evidence="1">Uncharacterized protein</fullName>
    </submittedName>
</protein>
<dbReference type="AlphaFoldDB" id="A0A8J4DUY8"/>
<dbReference type="Proteomes" id="UP000619260">
    <property type="component" value="Unassembled WGS sequence"/>
</dbReference>
<evidence type="ECO:0000313" key="1">
    <source>
        <dbReference type="EMBL" id="GIJ50906.1"/>
    </source>
</evidence>
<organism evidence="1 2">
    <name type="scientific">Virgisporangium aliadipatigenens</name>
    <dbReference type="NCBI Taxonomy" id="741659"/>
    <lineage>
        <taxon>Bacteria</taxon>
        <taxon>Bacillati</taxon>
        <taxon>Actinomycetota</taxon>
        <taxon>Actinomycetes</taxon>
        <taxon>Micromonosporales</taxon>
        <taxon>Micromonosporaceae</taxon>
        <taxon>Virgisporangium</taxon>
    </lineage>
</organism>
<dbReference type="RefSeq" id="WP_203904323.1">
    <property type="nucleotide sequence ID" value="NZ_BOPF01000040.1"/>
</dbReference>
<name>A0A8J4DUY8_9ACTN</name>
<evidence type="ECO:0000313" key="2">
    <source>
        <dbReference type="Proteomes" id="UP000619260"/>
    </source>
</evidence>
<comment type="caution">
    <text evidence="1">The sequence shown here is derived from an EMBL/GenBank/DDBJ whole genome shotgun (WGS) entry which is preliminary data.</text>
</comment>
<gene>
    <name evidence="1" type="ORF">Val02_77920</name>
</gene>
<sequence>MDIGVGFGGKQAWLAVRGVPPEKVIAALALRELGTAGWRAGIDLAHLTDDRVAVTPPLPGAGGSEWTLVAGRWLLRADAKVDVPALSATLGTEVQFFATNRVEELHRWERAVDGVPVRRFGFLGADGTVVAWWGQPDEVERAVGVPAEAPDDEDGLLVGESDVLRIAGAWSVDPSALEGKTVPGPLWIAAV</sequence>
<keyword evidence="2" id="KW-1185">Reference proteome</keyword>
<accession>A0A8J4DUY8</accession>